<feature type="region of interest" description="Disordered" evidence="4">
    <location>
        <begin position="109"/>
        <end position="138"/>
    </location>
</feature>
<keyword evidence="2 5" id="KW-1133">Transmembrane helix</keyword>
<feature type="transmembrane region" description="Helical" evidence="5">
    <location>
        <begin position="310"/>
        <end position="327"/>
    </location>
</feature>
<sequence>MAAARAEARRKAILARGNDRLAKLTTSARGEDHPVYAHQDPPVPTITKDTLAPPRPSSSSSSRSRSQTPSSFEGMGLGDGGTPPPDPSVWSEEQQNAILQALMGGAAPAMPGIAQMPRMAGHGPGQPPLSPMPDAGHDMSDPLAALMAQFSGQGQPGMNTTDFLGKAPTQPTKPVTRLQKLMPLLHLLSVWTLLAYFVFWKEPQAFEAGFGSVGVYTSMIGGRSSLARRWAELGSGIGRDGWGVEAVPFFYAFLTLQILLHSLRIFSGIDAPRPHPLLSLALPHLPRPFPSLIINALSYWKMAGFFLDDLAGLIVGVGLCVAIGGLVDR</sequence>
<feature type="region of interest" description="Disordered" evidence="4">
    <location>
        <begin position="24"/>
        <end position="90"/>
    </location>
</feature>
<feature type="transmembrane region" description="Helical" evidence="5">
    <location>
        <begin position="181"/>
        <end position="199"/>
    </location>
</feature>
<dbReference type="PANTHER" id="PTHR28263:SF1">
    <property type="entry name" value="GOLGI TO ER TRAFFIC PROTEIN 2"/>
    <property type="match status" value="1"/>
</dbReference>
<keyword evidence="7" id="KW-1185">Reference proteome</keyword>
<gene>
    <name evidence="6" type="ORF">PILCRDRAFT_821063</name>
</gene>
<evidence type="ECO:0000313" key="7">
    <source>
        <dbReference type="Proteomes" id="UP000054166"/>
    </source>
</evidence>
<protein>
    <recommendedName>
        <fullName evidence="8">Golgi to ER traffic protein 2</fullName>
    </recommendedName>
</protein>
<reference evidence="7" key="2">
    <citation type="submission" date="2015-01" db="EMBL/GenBank/DDBJ databases">
        <title>Evolutionary Origins and Diversification of the Mycorrhizal Mutualists.</title>
        <authorList>
            <consortium name="DOE Joint Genome Institute"/>
            <consortium name="Mycorrhizal Genomics Consortium"/>
            <person name="Kohler A."/>
            <person name="Kuo A."/>
            <person name="Nagy L.G."/>
            <person name="Floudas D."/>
            <person name="Copeland A."/>
            <person name="Barry K.W."/>
            <person name="Cichocki N."/>
            <person name="Veneault-Fourrey C."/>
            <person name="LaButti K."/>
            <person name="Lindquist E.A."/>
            <person name="Lipzen A."/>
            <person name="Lundell T."/>
            <person name="Morin E."/>
            <person name="Murat C."/>
            <person name="Riley R."/>
            <person name="Ohm R."/>
            <person name="Sun H."/>
            <person name="Tunlid A."/>
            <person name="Henrissat B."/>
            <person name="Grigoriev I.V."/>
            <person name="Hibbett D.S."/>
            <person name="Martin F."/>
        </authorList>
    </citation>
    <scope>NUCLEOTIDE SEQUENCE [LARGE SCALE GENOMIC DNA]</scope>
    <source>
        <strain evidence="7">F 1598</strain>
    </source>
</reference>
<dbReference type="HOGENOM" id="CLU_060585_0_0_1"/>
<organism evidence="6 7">
    <name type="scientific">Piloderma croceum (strain F 1598)</name>
    <dbReference type="NCBI Taxonomy" id="765440"/>
    <lineage>
        <taxon>Eukaryota</taxon>
        <taxon>Fungi</taxon>
        <taxon>Dikarya</taxon>
        <taxon>Basidiomycota</taxon>
        <taxon>Agaricomycotina</taxon>
        <taxon>Agaricomycetes</taxon>
        <taxon>Agaricomycetidae</taxon>
        <taxon>Atheliales</taxon>
        <taxon>Atheliaceae</taxon>
        <taxon>Piloderma</taxon>
    </lineage>
</organism>
<keyword evidence="3 5" id="KW-0472">Membrane</keyword>
<dbReference type="EMBL" id="KN832997">
    <property type="protein sequence ID" value="KIM81713.1"/>
    <property type="molecule type" value="Genomic_DNA"/>
</dbReference>
<evidence type="ECO:0000256" key="4">
    <source>
        <dbReference type="SAM" id="MobiDB-lite"/>
    </source>
</evidence>
<evidence type="ECO:0008006" key="8">
    <source>
        <dbReference type="Google" id="ProtNLM"/>
    </source>
</evidence>
<evidence type="ECO:0000256" key="5">
    <source>
        <dbReference type="SAM" id="Phobius"/>
    </source>
</evidence>
<proteinExistence type="predicted"/>
<keyword evidence="1 5" id="KW-0812">Transmembrane</keyword>
<feature type="transmembrane region" description="Helical" evidence="5">
    <location>
        <begin position="242"/>
        <end position="260"/>
    </location>
</feature>
<dbReference type="OrthoDB" id="5393181at2759"/>
<evidence type="ECO:0000256" key="3">
    <source>
        <dbReference type="ARBA" id="ARBA00023136"/>
    </source>
</evidence>
<feature type="compositionally biased region" description="Low complexity" evidence="4">
    <location>
        <begin position="57"/>
        <end position="71"/>
    </location>
</feature>
<dbReference type="InParanoid" id="A0A0C3B652"/>
<dbReference type="InterPro" id="IPR028143">
    <property type="entry name" value="Get2/sif1"/>
</dbReference>
<evidence type="ECO:0000313" key="6">
    <source>
        <dbReference type="EMBL" id="KIM81713.1"/>
    </source>
</evidence>
<reference evidence="6 7" key="1">
    <citation type="submission" date="2014-04" db="EMBL/GenBank/DDBJ databases">
        <authorList>
            <consortium name="DOE Joint Genome Institute"/>
            <person name="Kuo A."/>
            <person name="Tarkka M."/>
            <person name="Buscot F."/>
            <person name="Kohler A."/>
            <person name="Nagy L.G."/>
            <person name="Floudas D."/>
            <person name="Copeland A."/>
            <person name="Barry K.W."/>
            <person name="Cichocki N."/>
            <person name="Veneault-Fourrey C."/>
            <person name="LaButti K."/>
            <person name="Lindquist E.A."/>
            <person name="Lipzen A."/>
            <person name="Lundell T."/>
            <person name="Morin E."/>
            <person name="Murat C."/>
            <person name="Sun H."/>
            <person name="Tunlid A."/>
            <person name="Henrissat B."/>
            <person name="Grigoriev I.V."/>
            <person name="Hibbett D.S."/>
            <person name="Martin F."/>
            <person name="Nordberg H.P."/>
            <person name="Cantor M.N."/>
            <person name="Hua S.X."/>
        </authorList>
    </citation>
    <scope>NUCLEOTIDE SEQUENCE [LARGE SCALE GENOMIC DNA]</scope>
    <source>
        <strain evidence="6 7">F 1598</strain>
    </source>
</reference>
<dbReference type="STRING" id="765440.A0A0C3B652"/>
<evidence type="ECO:0000256" key="2">
    <source>
        <dbReference type="ARBA" id="ARBA00022989"/>
    </source>
</evidence>
<dbReference type="Proteomes" id="UP000054166">
    <property type="component" value="Unassembled WGS sequence"/>
</dbReference>
<dbReference type="AlphaFoldDB" id="A0A0C3B652"/>
<dbReference type="PANTHER" id="PTHR28263">
    <property type="entry name" value="GOLGI TO ER TRAFFIC PROTEIN 2"/>
    <property type="match status" value="1"/>
</dbReference>
<feature type="transmembrane region" description="Helical" evidence="5">
    <location>
        <begin position="205"/>
        <end position="222"/>
    </location>
</feature>
<accession>A0A0C3B652</accession>
<name>A0A0C3B652_PILCF</name>
<evidence type="ECO:0000256" key="1">
    <source>
        <dbReference type="ARBA" id="ARBA00022692"/>
    </source>
</evidence>
<dbReference type="GO" id="GO:0006890">
    <property type="term" value="P:retrograde vesicle-mediated transport, Golgi to endoplasmic reticulum"/>
    <property type="evidence" value="ECO:0007669"/>
    <property type="project" value="TreeGrafter"/>
</dbReference>